<proteinExistence type="predicted"/>
<gene>
    <name evidence="1" type="ORF">LSALG_LOCUS22238</name>
</gene>
<dbReference type="AlphaFoldDB" id="A0AA35YZB9"/>
<dbReference type="Proteomes" id="UP001177003">
    <property type="component" value="Chromosome 4"/>
</dbReference>
<reference evidence="1" key="1">
    <citation type="submission" date="2023-04" db="EMBL/GenBank/DDBJ databases">
        <authorList>
            <person name="Vijverberg K."/>
            <person name="Xiong W."/>
            <person name="Schranz E."/>
        </authorList>
    </citation>
    <scope>NUCLEOTIDE SEQUENCE</scope>
</reference>
<dbReference type="EMBL" id="OX465080">
    <property type="protein sequence ID" value="CAI9282607.1"/>
    <property type="molecule type" value="Genomic_DNA"/>
</dbReference>
<evidence type="ECO:0000313" key="2">
    <source>
        <dbReference type="Proteomes" id="UP001177003"/>
    </source>
</evidence>
<protein>
    <recommendedName>
        <fullName evidence="3">MULE transposase domain-containing protein</fullName>
    </recommendedName>
</protein>
<keyword evidence="2" id="KW-1185">Reference proteome</keyword>
<dbReference type="PANTHER" id="PTHR31973">
    <property type="entry name" value="POLYPROTEIN, PUTATIVE-RELATED"/>
    <property type="match status" value="1"/>
</dbReference>
<evidence type="ECO:0008006" key="3">
    <source>
        <dbReference type="Google" id="ProtNLM"/>
    </source>
</evidence>
<evidence type="ECO:0000313" key="1">
    <source>
        <dbReference type="EMBL" id="CAI9282607.1"/>
    </source>
</evidence>
<dbReference type="PANTHER" id="PTHR31973:SF189">
    <property type="entry name" value="TRANSPOSASE, MUDR, PLANT, MULE TRANSPOSASE DOMAIN PROTEIN-RELATED"/>
    <property type="match status" value="1"/>
</dbReference>
<name>A0AA35YZB9_LACSI</name>
<accession>A0AA35YZB9</accession>
<organism evidence="1 2">
    <name type="scientific">Lactuca saligna</name>
    <name type="common">Willowleaf lettuce</name>
    <dbReference type="NCBI Taxonomy" id="75948"/>
    <lineage>
        <taxon>Eukaryota</taxon>
        <taxon>Viridiplantae</taxon>
        <taxon>Streptophyta</taxon>
        <taxon>Embryophyta</taxon>
        <taxon>Tracheophyta</taxon>
        <taxon>Spermatophyta</taxon>
        <taxon>Magnoliopsida</taxon>
        <taxon>eudicotyledons</taxon>
        <taxon>Gunneridae</taxon>
        <taxon>Pentapetalae</taxon>
        <taxon>asterids</taxon>
        <taxon>campanulids</taxon>
        <taxon>Asterales</taxon>
        <taxon>Asteraceae</taxon>
        <taxon>Cichorioideae</taxon>
        <taxon>Cichorieae</taxon>
        <taxon>Lactucinae</taxon>
        <taxon>Lactuca</taxon>
    </lineage>
</organism>
<sequence>MLEDIDTDSHISDIMECEHEPDEEVHTFDKIVDDEFFNKCGKPIPNSNQEEINDDNDEVSDEDDDVVFPVFDENQEWDKMVLVLGMKFSNPMELKLCLTNYAVKNRSIVSYKWIGTHCMNEILQKPKMSIRKLKAKEGWMKGCRRVIRVDGCFLNDICRGQLLVDIRRDANNHIYPIAWVVVTMENKETWKWVLDLLIDDIGMGVGND</sequence>